<dbReference type="RefSeq" id="WP_143781730.1">
    <property type="nucleotide sequence ID" value="NZ_CP041616.1"/>
</dbReference>
<reference evidence="1 2" key="1">
    <citation type="submission" date="2019-07" db="EMBL/GenBank/DDBJ databases">
        <title>complete genome sequencing of Ornithinimicrobium sp. H23M54.</title>
        <authorList>
            <person name="Bae J.-W."/>
            <person name="Lee S.-Y."/>
        </authorList>
    </citation>
    <scope>NUCLEOTIDE SEQUENCE [LARGE SCALE GENOMIC DNA]</scope>
    <source>
        <strain evidence="1 2">H23M54</strain>
    </source>
</reference>
<proteinExistence type="predicted"/>
<accession>A0A516G6B7</accession>
<evidence type="ECO:0000313" key="2">
    <source>
        <dbReference type="Proteomes" id="UP000315395"/>
    </source>
</evidence>
<protein>
    <recommendedName>
        <fullName evidence="3">Aminoglycoside phosphotransferase domain-containing protein</fullName>
    </recommendedName>
</protein>
<dbReference type="OrthoDB" id="101887at2"/>
<gene>
    <name evidence="1" type="ORF">FNH13_01000</name>
</gene>
<sequence length="331" mass="37327">MRDTTWQSEVHQWACTATGTSLAPMEQVRTEAWSSVWRTRGRGVTYWFKENTPPLTPEGPVHAALADLAPDQVTAPVAWDVERGWLLTLDGGQVLQDLYPERRGMDTAAIRTMLRSYAQLQRATIGHGERLRAAGLPDRSPATAGQTLLQVATAMAAAAPDDPRHITEHELARLVAGVEAVEEAARCLQQGPVPLAFDHNDLFPRNVFVPRAHWSYRFFDFGESLWSHPFESLVMLAWEVVHQHKLPAGDIGLLDLDHPGIHDVFDAYLEQWRDFADLPTLRRLTGAALQLAPVYRAERWMEILARRPHALDRHGGTPRAWIFDIERPVRL</sequence>
<dbReference type="KEGG" id="orz:FNH13_01000"/>
<name>A0A516G6B7_9MICO</name>
<keyword evidence="2" id="KW-1185">Reference proteome</keyword>
<evidence type="ECO:0008006" key="3">
    <source>
        <dbReference type="Google" id="ProtNLM"/>
    </source>
</evidence>
<dbReference type="SUPFAM" id="SSF56112">
    <property type="entry name" value="Protein kinase-like (PK-like)"/>
    <property type="match status" value="1"/>
</dbReference>
<organism evidence="1 2">
    <name type="scientific">Ornithinimicrobium ciconiae</name>
    <dbReference type="NCBI Taxonomy" id="2594265"/>
    <lineage>
        <taxon>Bacteria</taxon>
        <taxon>Bacillati</taxon>
        <taxon>Actinomycetota</taxon>
        <taxon>Actinomycetes</taxon>
        <taxon>Micrococcales</taxon>
        <taxon>Ornithinimicrobiaceae</taxon>
        <taxon>Ornithinimicrobium</taxon>
    </lineage>
</organism>
<dbReference type="AlphaFoldDB" id="A0A516G6B7"/>
<evidence type="ECO:0000313" key="1">
    <source>
        <dbReference type="EMBL" id="QDO87071.1"/>
    </source>
</evidence>
<dbReference type="EMBL" id="CP041616">
    <property type="protein sequence ID" value="QDO87071.1"/>
    <property type="molecule type" value="Genomic_DNA"/>
</dbReference>
<dbReference type="Proteomes" id="UP000315395">
    <property type="component" value="Chromosome"/>
</dbReference>
<dbReference type="InterPro" id="IPR011009">
    <property type="entry name" value="Kinase-like_dom_sf"/>
</dbReference>